<dbReference type="AlphaFoldDB" id="A0A0A9E4C7"/>
<reference evidence="1" key="2">
    <citation type="journal article" date="2015" name="Data Brief">
        <title>Shoot transcriptome of the giant reed, Arundo donax.</title>
        <authorList>
            <person name="Barrero R.A."/>
            <person name="Guerrero F.D."/>
            <person name="Moolhuijzen P."/>
            <person name="Goolsby J.A."/>
            <person name="Tidwell J."/>
            <person name="Bellgard S.E."/>
            <person name="Bellgard M.I."/>
        </authorList>
    </citation>
    <scope>NUCLEOTIDE SEQUENCE</scope>
    <source>
        <tissue evidence="1">Shoot tissue taken approximately 20 cm above the soil surface</tissue>
    </source>
</reference>
<accession>A0A0A9E4C7</accession>
<protein>
    <submittedName>
        <fullName evidence="1">Uncharacterized protein</fullName>
    </submittedName>
</protein>
<proteinExistence type="predicted"/>
<reference evidence="1" key="1">
    <citation type="submission" date="2014-09" db="EMBL/GenBank/DDBJ databases">
        <authorList>
            <person name="Magalhaes I.L.F."/>
            <person name="Oliveira U."/>
            <person name="Santos F.R."/>
            <person name="Vidigal T.H.D.A."/>
            <person name="Brescovit A.D."/>
            <person name="Santos A.J."/>
        </authorList>
    </citation>
    <scope>NUCLEOTIDE SEQUENCE</scope>
    <source>
        <tissue evidence="1">Shoot tissue taken approximately 20 cm above the soil surface</tissue>
    </source>
</reference>
<organism evidence="1">
    <name type="scientific">Arundo donax</name>
    <name type="common">Giant reed</name>
    <name type="synonym">Donax arundinaceus</name>
    <dbReference type="NCBI Taxonomy" id="35708"/>
    <lineage>
        <taxon>Eukaryota</taxon>
        <taxon>Viridiplantae</taxon>
        <taxon>Streptophyta</taxon>
        <taxon>Embryophyta</taxon>
        <taxon>Tracheophyta</taxon>
        <taxon>Spermatophyta</taxon>
        <taxon>Magnoliopsida</taxon>
        <taxon>Liliopsida</taxon>
        <taxon>Poales</taxon>
        <taxon>Poaceae</taxon>
        <taxon>PACMAD clade</taxon>
        <taxon>Arundinoideae</taxon>
        <taxon>Arundineae</taxon>
        <taxon>Arundo</taxon>
    </lineage>
</organism>
<name>A0A0A9E4C7_ARUDO</name>
<sequence length="32" mass="3653">MQMYWANPRKVSKKGKSTLSNISCFVHAALQK</sequence>
<dbReference type="EMBL" id="GBRH01204007">
    <property type="protein sequence ID" value="JAD93888.1"/>
    <property type="molecule type" value="Transcribed_RNA"/>
</dbReference>
<evidence type="ECO:0000313" key="1">
    <source>
        <dbReference type="EMBL" id="JAD93888.1"/>
    </source>
</evidence>